<dbReference type="InterPro" id="IPR053274">
    <property type="entry name" value="Fluconazole_resistance"/>
</dbReference>
<dbReference type="InterPro" id="IPR025124">
    <property type="entry name" value="Gag1-like_clamp"/>
</dbReference>
<dbReference type="AlphaFoldDB" id="A0A072P5P2"/>
<dbReference type="GeneID" id="25283606"/>
<gene>
    <name evidence="3" type="ORF">A1O9_08695</name>
</gene>
<dbReference type="VEuPathDB" id="FungiDB:A1O9_08695"/>
<dbReference type="Proteomes" id="UP000027920">
    <property type="component" value="Unassembled WGS sequence"/>
</dbReference>
<evidence type="ECO:0000259" key="2">
    <source>
        <dbReference type="Pfam" id="PF13259"/>
    </source>
</evidence>
<feature type="region of interest" description="Disordered" evidence="1">
    <location>
        <begin position="1"/>
        <end position="112"/>
    </location>
</feature>
<sequence length="413" mass="46384">MNTHSSPSSPTKPSLLKHSPRPSSDFSHQPTSPFLHNLTSRLRKGSNASSHSTGENPSLPHDPITKTESTRAARRALLSQVRNDWQYPPVPASDSGGPQREPTGYRLREESYSDLEAEEVFARRRTKNDPYKFENPDSIGTHLTERKRKRRRLLEEELKWNEGLRTWSERRDAWTGAVKQKPRSHPSPSSKSNERDHRYHRSRLSQSITHERNASQSTEGSWPLSPSSPAPGESSSIDSMAESPIATTEPNHLFSHEGPWLPIYPPLIPEEDSIRLRIKPSAYTAIYSKIVVQSLSPNVPIPLTHMIPALVEGWKAEGNWPPPPSAPAPQDIKKGRKSSTFLRWRKEHQAEMKDAEGVTCNEDGKSRVRRSIGMMKKVLGAGHGDGLEELGIEFHEQDKAEMDKNATLNKGLA</sequence>
<evidence type="ECO:0000256" key="1">
    <source>
        <dbReference type="SAM" id="MobiDB-lite"/>
    </source>
</evidence>
<feature type="region of interest" description="Disordered" evidence="1">
    <location>
        <begin position="173"/>
        <end position="239"/>
    </location>
</feature>
<dbReference type="STRING" id="1182545.A0A072P5P2"/>
<dbReference type="Pfam" id="PF13259">
    <property type="entry name" value="clamp_Gag1-like"/>
    <property type="match status" value="1"/>
</dbReference>
<dbReference type="EMBL" id="AMGV01000008">
    <property type="protein sequence ID" value="KEF55042.1"/>
    <property type="molecule type" value="Genomic_DNA"/>
</dbReference>
<dbReference type="HOGENOM" id="CLU_036307_2_0_1"/>
<keyword evidence="4" id="KW-1185">Reference proteome</keyword>
<feature type="compositionally biased region" description="Low complexity" evidence="1">
    <location>
        <begin position="1"/>
        <end position="17"/>
    </location>
</feature>
<protein>
    <recommendedName>
        <fullName evidence="2">Gag1-like clamp domain-containing protein</fullName>
    </recommendedName>
</protein>
<name>A0A072P5P2_9EURO</name>
<feature type="compositionally biased region" description="Low complexity" evidence="1">
    <location>
        <begin position="223"/>
        <end position="239"/>
    </location>
</feature>
<dbReference type="OrthoDB" id="5422958at2759"/>
<dbReference type="RefSeq" id="XP_013257632.1">
    <property type="nucleotide sequence ID" value="XM_013402178.1"/>
</dbReference>
<feature type="region of interest" description="Disordered" evidence="1">
    <location>
        <begin position="126"/>
        <end position="147"/>
    </location>
</feature>
<reference evidence="3 4" key="1">
    <citation type="submission" date="2013-03" db="EMBL/GenBank/DDBJ databases">
        <title>The Genome Sequence of Exophiala aquamarina CBS 119918.</title>
        <authorList>
            <consortium name="The Broad Institute Genomics Platform"/>
            <person name="Cuomo C."/>
            <person name="de Hoog S."/>
            <person name="Gorbushina A."/>
            <person name="Walker B."/>
            <person name="Young S.K."/>
            <person name="Zeng Q."/>
            <person name="Gargeya S."/>
            <person name="Fitzgerald M."/>
            <person name="Haas B."/>
            <person name="Abouelleil A."/>
            <person name="Allen A.W."/>
            <person name="Alvarado L."/>
            <person name="Arachchi H.M."/>
            <person name="Berlin A.M."/>
            <person name="Chapman S.B."/>
            <person name="Gainer-Dewar J."/>
            <person name="Goldberg J."/>
            <person name="Griggs A."/>
            <person name="Gujja S."/>
            <person name="Hansen M."/>
            <person name="Howarth C."/>
            <person name="Imamovic A."/>
            <person name="Ireland A."/>
            <person name="Larimer J."/>
            <person name="McCowan C."/>
            <person name="Murphy C."/>
            <person name="Pearson M."/>
            <person name="Poon T.W."/>
            <person name="Priest M."/>
            <person name="Roberts A."/>
            <person name="Saif S."/>
            <person name="Shea T."/>
            <person name="Sisk P."/>
            <person name="Sykes S."/>
            <person name="Wortman J."/>
            <person name="Nusbaum C."/>
            <person name="Birren B."/>
        </authorList>
    </citation>
    <scope>NUCLEOTIDE SEQUENCE [LARGE SCALE GENOMIC DNA]</scope>
    <source>
        <strain evidence="3 4">CBS 119918</strain>
    </source>
</reference>
<feature type="compositionally biased region" description="Polar residues" evidence="1">
    <location>
        <begin position="21"/>
        <end position="56"/>
    </location>
</feature>
<organism evidence="3 4">
    <name type="scientific">Exophiala aquamarina CBS 119918</name>
    <dbReference type="NCBI Taxonomy" id="1182545"/>
    <lineage>
        <taxon>Eukaryota</taxon>
        <taxon>Fungi</taxon>
        <taxon>Dikarya</taxon>
        <taxon>Ascomycota</taxon>
        <taxon>Pezizomycotina</taxon>
        <taxon>Eurotiomycetes</taxon>
        <taxon>Chaetothyriomycetidae</taxon>
        <taxon>Chaetothyriales</taxon>
        <taxon>Herpotrichiellaceae</taxon>
        <taxon>Exophiala</taxon>
    </lineage>
</organism>
<feature type="domain" description="Gag1-like clamp" evidence="2">
    <location>
        <begin position="130"/>
        <end position="321"/>
    </location>
</feature>
<comment type="caution">
    <text evidence="3">The sequence shown here is derived from an EMBL/GenBank/DDBJ whole genome shotgun (WGS) entry which is preliminary data.</text>
</comment>
<evidence type="ECO:0000313" key="4">
    <source>
        <dbReference type="Proteomes" id="UP000027920"/>
    </source>
</evidence>
<dbReference type="PANTHER" id="PTHR28065:SF1">
    <property type="entry name" value="DUF4050 DOMAIN-CONTAINING PROTEIN"/>
    <property type="match status" value="1"/>
</dbReference>
<dbReference type="PANTHER" id="PTHR28065">
    <property type="entry name" value="FREQUENIN"/>
    <property type="match status" value="1"/>
</dbReference>
<proteinExistence type="predicted"/>
<accession>A0A072P5P2</accession>
<feature type="compositionally biased region" description="Polar residues" evidence="1">
    <location>
        <begin position="204"/>
        <end position="220"/>
    </location>
</feature>
<evidence type="ECO:0000313" key="3">
    <source>
        <dbReference type="EMBL" id="KEF55042.1"/>
    </source>
</evidence>